<reference evidence="2 3" key="1">
    <citation type="submission" date="2020-06" db="EMBL/GenBank/DDBJ databases">
        <title>Transcriptomic and genomic resources for Thalictrum thalictroides and T. hernandezii: Facilitating candidate gene discovery in an emerging model plant lineage.</title>
        <authorList>
            <person name="Arias T."/>
            <person name="Riano-Pachon D.M."/>
            <person name="Di Stilio V.S."/>
        </authorList>
    </citation>
    <scope>NUCLEOTIDE SEQUENCE [LARGE SCALE GENOMIC DNA]</scope>
    <source>
        <strain evidence="3">cv. WT478/WT964</strain>
        <tissue evidence="2">Leaves</tissue>
    </source>
</reference>
<evidence type="ECO:0008006" key="4">
    <source>
        <dbReference type="Google" id="ProtNLM"/>
    </source>
</evidence>
<organism evidence="2 3">
    <name type="scientific">Thalictrum thalictroides</name>
    <name type="common">Rue-anemone</name>
    <name type="synonym">Anemone thalictroides</name>
    <dbReference type="NCBI Taxonomy" id="46969"/>
    <lineage>
        <taxon>Eukaryota</taxon>
        <taxon>Viridiplantae</taxon>
        <taxon>Streptophyta</taxon>
        <taxon>Embryophyta</taxon>
        <taxon>Tracheophyta</taxon>
        <taxon>Spermatophyta</taxon>
        <taxon>Magnoliopsida</taxon>
        <taxon>Ranunculales</taxon>
        <taxon>Ranunculaceae</taxon>
        <taxon>Thalictroideae</taxon>
        <taxon>Thalictrum</taxon>
    </lineage>
</organism>
<protein>
    <recommendedName>
        <fullName evidence="4">Glutamate receptor</fullName>
    </recommendedName>
</protein>
<keyword evidence="1" id="KW-0732">Signal</keyword>
<gene>
    <name evidence="2" type="ORF">FRX31_009110</name>
</gene>
<dbReference type="InterPro" id="IPR015683">
    <property type="entry name" value="Ionotropic_Glu_rcpt"/>
</dbReference>
<feature type="signal peptide" evidence="1">
    <location>
        <begin position="1"/>
        <end position="25"/>
    </location>
</feature>
<keyword evidence="3" id="KW-1185">Reference proteome</keyword>
<proteinExistence type="predicted"/>
<comment type="caution">
    <text evidence="2">The sequence shown here is derived from an EMBL/GenBank/DDBJ whole genome shotgun (WGS) entry which is preliminary data.</text>
</comment>
<evidence type="ECO:0000256" key="1">
    <source>
        <dbReference type="SAM" id="SignalP"/>
    </source>
</evidence>
<feature type="non-terminal residue" evidence="2">
    <location>
        <position position="92"/>
    </location>
</feature>
<dbReference type="PANTHER" id="PTHR34836">
    <property type="entry name" value="OS06G0188250 PROTEIN"/>
    <property type="match status" value="1"/>
</dbReference>
<dbReference type="OrthoDB" id="1931998at2759"/>
<feature type="chain" id="PRO_5029630096" description="Glutamate receptor" evidence="1">
    <location>
        <begin position="26"/>
        <end position="92"/>
    </location>
</feature>
<accession>A0A7J6WV58</accession>
<dbReference type="EMBL" id="JABWDY010009605">
    <property type="protein sequence ID" value="KAF5201304.1"/>
    <property type="molecule type" value="Genomic_DNA"/>
</dbReference>
<evidence type="ECO:0000313" key="2">
    <source>
        <dbReference type="EMBL" id="KAF5201304.1"/>
    </source>
</evidence>
<dbReference type="Proteomes" id="UP000554482">
    <property type="component" value="Unassembled WGS sequence"/>
</dbReference>
<sequence>MRLQTFTPLILCFYCYVFVANLAKANNNSQNQGVTNYHVGVVLDMDSDIGKIGWNCIQIALSDFYSAHNNYKTNLSLHLRDSQGDNVQAAFA</sequence>
<dbReference type="AlphaFoldDB" id="A0A7J6WV58"/>
<evidence type="ECO:0000313" key="3">
    <source>
        <dbReference type="Proteomes" id="UP000554482"/>
    </source>
</evidence>
<dbReference type="PANTHER" id="PTHR34836:SF1">
    <property type="entry name" value="OS09G0428600 PROTEIN"/>
    <property type="match status" value="1"/>
</dbReference>
<name>A0A7J6WV58_THATH</name>